<dbReference type="PANTHER" id="PTHR30203:SF33">
    <property type="entry name" value="BLR4455 PROTEIN"/>
    <property type="match status" value="1"/>
</dbReference>
<dbReference type="EMBL" id="AMCI01000257">
    <property type="protein sequence ID" value="EJX10085.1"/>
    <property type="molecule type" value="Genomic_DNA"/>
</dbReference>
<evidence type="ECO:0000313" key="1">
    <source>
        <dbReference type="EMBL" id="EJX10085.1"/>
    </source>
</evidence>
<dbReference type="GO" id="GO:0015562">
    <property type="term" value="F:efflux transmembrane transporter activity"/>
    <property type="evidence" value="ECO:0007669"/>
    <property type="project" value="InterPro"/>
</dbReference>
<organism evidence="1">
    <name type="scientific">gut metagenome</name>
    <dbReference type="NCBI Taxonomy" id="749906"/>
    <lineage>
        <taxon>unclassified sequences</taxon>
        <taxon>metagenomes</taxon>
        <taxon>organismal metagenomes</taxon>
    </lineage>
</organism>
<protein>
    <submittedName>
        <fullName evidence="1">Outer membrane efflux protein</fullName>
    </submittedName>
</protein>
<dbReference type="InterPro" id="IPR003423">
    <property type="entry name" value="OMP_efflux"/>
</dbReference>
<dbReference type="AlphaFoldDB" id="J9H7A5"/>
<gene>
    <name evidence="1" type="ORF">EVA_01809</name>
</gene>
<dbReference type="Pfam" id="PF02321">
    <property type="entry name" value="OEP"/>
    <property type="match status" value="1"/>
</dbReference>
<dbReference type="PANTHER" id="PTHR30203">
    <property type="entry name" value="OUTER MEMBRANE CATION EFFLUX PROTEIN"/>
    <property type="match status" value="1"/>
</dbReference>
<name>J9H7A5_9ZZZZ</name>
<reference evidence="1" key="1">
    <citation type="journal article" date="2012" name="PLoS ONE">
        <title>Gene sets for utilization of primary and secondary nutrition supplies in the distal gut of endangered iberian lynx.</title>
        <authorList>
            <person name="Alcaide M."/>
            <person name="Messina E."/>
            <person name="Richter M."/>
            <person name="Bargiela R."/>
            <person name="Peplies J."/>
            <person name="Huws S.A."/>
            <person name="Newbold C.J."/>
            <person name="Golyshin P.N."/>
            <person name="Simon M.A."/>
            <person name="Lopez G."/>
            <person name="Yakimov M.M."/>
            <person name="Ferrer M."/>
        </authorList>
    </citation>
    <scope>NUCLEOTIDE SEQUENCE</scope>
</reference>
<sequence length="112" mass="12208">MANLKISKLDVEAAELDFQQALIKAGVEVSDALDEYQAAIKKQAYREEKVAELEKTVESTQMLFQYGSTTSYLETLTAQQSLLSGQLALINDKYAKVGAAISLYQALGGGRN</sequence>
<accession>J9H7A5</accession>
<dbReference type="SUPFAM" id="SSF56954">
    <property type="entry name" value="Outer membrane efflux proteins (OEP)"/>
    <property type="match status" value="1"/>
</dbReference>
<dbReference type="Gene3D" id="1.20.1600.10">
    <property type="entry name" value="Outer membrane efflux proteins (OEP)"/>
    <property type="match status" value="1"/>
</dbReference>
<proteinExistence type="predicted"/>
<comment type="caution">
    <text evidence="1">The sequence shown here is derived from an EMBL/GenBank/DDBJ whole genome shotgun (WGS) entry which is preliminary data.</text>
</comment>
<dbReference type="InterPro" id="IPR010131">
    <property type="entry name" value="MdtP/NodT-like"/>
</dbReference>